<dbReference type="Proteomes" id="UP001328107">
    <property type="component" value="Unassembled WGS sequence"/>
</dbReference>
<reference evidence="2" key="1">
    <citation type="submission" date="2022-10" db="EMBL/GenBank/DDBJ databases">
        <title>Genome assembly of Pristionchus species.</title>
        <authorList>
            <person name="Yoshida K."/>
            <person name="Sommer R.J."/>
        </authorList>
    </citation>
    <scope>NUCLEOTIDE SEQUENCE [LARGE SCALE GENOMIC DNA]</scope>
    <source>
        <strain evidence="2">RS5460</strain>
    </source>
</reference>
<organism evidence="1 2">
    <name type="scientific">Pristionchus mayeri</name>
    <dbReference type="NCBI Taxonomy" id="1317129"/>
    <lineage>
        <taxon>Eukaryota</taxon>
        <taxon>Metazoa</taxon>
        <taxon>Ecdysozoa</taxon>
        <taxon>Nematoda</taxon>
        <taxon>Chromadorea</taxon>
        <taxon>Rhabditida</taxon>
        <taxon>Rhabditina</taxon>
        <taxon>Diplogasteromorpha</taxon>
        <taxon>Diplogasteroidea</taxon>
        <taxon>Neodiplogasteridae</taxon>
        <taxon>Pristionchus</taxon>
    </lineage>
</organism>
<evidence type="ECO:0000313" key="1">
    <source>
        <dbReference type="EMBL" id="GMR58173.1"/>
    </source>
</evidence>
<feature type="non-terminal residue" evidence="1">
    <location>
        <position position="85"/>
    </location>
</feature>
<feature type="non-terminal residue" evidence="1">
    <location>
        <position position="1"/>
    </location>
</feature>
<proteinExistence type="predicted"/>
<gene>
    <name evidence="1" type="ORF">PMAYCL1PPCAC_28368</name>
</gene>
<dbReference type="EMBL" id="BTRK01000006">
    <property type="protein sequence ID" value="GMR58173.1"/>
    <property type="molecule type" value="Genomic_DNA"/>
</dbReference>
<comment type="caution">
    <text evidence="1">The sequence shown here is derived from an EMBL/GenBank/DDBJ whole genome shotgun (WGS) entry which is preliminary data.</text>
</comment>
<name>A0AAN5D7H4_9BILA</name>
<accession>A0AAN5D7H4</accession>
<sequence>ATTRTTCAIDRNSSITARKQEAGRIAISWPSLTMAPVIAAAACGTRTRPMASGCGCRNSSVKMESGNSHAGAMSGCLSLLRLKSA</sequence>
<protein>
    <submittedName>
        <fullName evidence="1">Uncharacterized protein</fullName>
    </submittedName>
</protein>
<evidence type="ECO:0000313" key="2">
    <source>
        <dbReference type="Proteomes" id="UP001328107"/>
    </source>
</evidence>
<keyword evidence="2" id="KW-1185">Reference proteome</keyword>
<dbReference type="AlphaFoldDB" id="A0AAN5D7H4"/>